<sequence>MGMGKLLDYFEQATVRWCALRWLVG</sequence>
<keyword evidence="2" id="KW-1185">Reference proteome</keyword>
<protein>
    <submittedName>
        <fullName evidence="1">Uncharacterized protein</fullName>
    </submittedName>
</protein>
<dbReference type="EMBL" id="JACEFO010000909">
    <property type="protein sequence ID" value="KAF8753212.1"/>
    <property type="molecule type" value="Genomic_DNA"/>
</dbReference>
<gene>
    <name evidence="1" type="ORF">HU200_011660</name>
</gene>
<reference evidence="1" key="1">
    <citation type="submission" date="2020-07" db="EMBL/GenBank/DDBJ databases">
        <title>Genome sequence and genetic diversity analysis of an under-domesticated orphan crop, white fonio (Digitaria exilis).</title>
        <authorList>
            <person name="Bennetzen J.L."/>
            <person name="Chen S."/>
            <person name="Ma X."/>
            <person name="Wang X."/>
            <person name="Yssel A.E.J."/>
            <person name="Chaluvadi S.R."/>
            <person name="Johnson M."/>
            <person name="Gangashetty P."/>
            <person name="Hamidou F."/>
            <person name="Sanogo M.D."/>
            <person name="Zwaenepoel A."/>
            <person name="Wallace J."/>
            <person name="Van De Peer Y."/>
            <person name="Van Deynze A."/>
        </authorList>
    </citation>
    <scope>NUCLEOTIDE SEQUENCE</scope>
    <source>
        <tissue evidence="1">Leaves</tissue>
    </source>
</reference>
<name>A0A835KMI3_9POAL</name>
<comment type="caution">
    <text evidence="1">The sequence shown here is derived from an EMBL/GenBank/DDBJ whole genome shotgun (WGS) entry which is preliminary data.</text>
</comment>
<evidence type="ECO:0000313" key="1">
    <source>
        <dbReference type="EMBL" id="KAF8753212.1"/>
    </source>
</evidence>
<dbReference type="AlphaFoldDB" id="A0A835KMI3"/>
<evidence type="ECO:0000313" key="2">
    <source>
        <dbReference type="Proteomes" id="UP000636709"/>
    </source>
</evidence>
<accession>A0A835KMI3</accession>
<proteinExistence type="predicted"/>
<dbReference type="Proteomes" id="UP000636709">
    <property type="component" value="Unassembled WGS sequence"/>
</dbReference>
<organism evidence="1 2">
    <name type="scientific">Digitaria exilis</name>
    <dbReference type="NCBI Taxonomy" id="1010633"/>
    <lineage>
        <taxon>Eukaryota</taxon>
        <taxon>Viridiplantae</taxon>
        <taxon>Streptophyta</taxon>
        <taxon>Embryophyta</taxon>
        <taxon>Tracheophyta</taxon>
        <taxon>Spermatophyta</taxon>
        <taxon>Magnoliopsida</taxon>
        <taxon>Liliopsida</taxon>
        <taxon>Poales</taxon>
        <taxon>Poaceae</taxon>
        <taxon>PACMAD clade</taxon>
        <taxon>Panicoideae</taxon>
        <taxon>Panicodae</taxon>
        <taxon>Paniceae</taxon>
        <taxon>Anthephorinae</taxon>
        <taxon>Digitaria</taxon>
    </lineage>
</organism>